<evidence type="ECO:0000256" key="5">
    <source>
        <dbReference type="ARBA" id="ARBA00023004"/>
    </source>
</evidence>
<dbReference type="Gene3D" id="1.10.630.10">
    <property type="entry name" value="Cytochrome P450"/>
    <property type="match status" value="1"/>
</dbReference>
<name>A0A093V876_TALMA</name>
<evidence type="ECO:0000256" key="1">
    <source>
        <dbReference type="ARBA" id="ARBA00001971"/>
    </source>
</evidence>
<organism evidence="9">
    <name type="scientific">Talaromyces marneffei PM1</name>
    <dbReference type="NCBI Taxonomy" id="1077442"/>
    <lineage>
        <taxon>Eukaryota</taxon>
        <taxon>Fungi</taxon>
        <taxon>Dikarya</taxon>
        <taxon>Ascomycota</taxon>
        <taxon>Pezizomycotina</taxon>
        <taxon>Eurotiomycetes</taxon>
        <taxon>Eurotiomycetidae</taxon>
        <taxon>Eurotiales</taxon>
        <taxon>Trichocomaceae</taxon>
        <taxon>Talaromyces</taxon>
        <taxon>Talaromyces sect. Talaromyces</taxon>
    </lineage>
</organism>
<evidence type="ECO:0000256" key="3">
    <source>
        <dbReference type="ARBA" id="ARBA00022723"/>
    </source>
</evidence>
<dbReference type="PRINTS" id="PR00463">
    <property type="entry name" value="EP450I"/>
</dbReference>
<protein>
    <submittedName>
        <fullName evidence="9">O-methylsterigmatocystin oxidoreductase</fullName>
    </submittedName>
</protein>
<comment type="cofactor">
    <cofactor evidence="1 7">
        <name>heme</name>
        <dbReference type="ChEBI" id="CHEBI:30413"/>
    </cofactor>
</comment>
<evidence type="ECO:0000256" key="7">
    <source>
        <dbReference type="PIRSR" id="PIRSR602401-1"/>
    </source>
</evidence>
<dbReference type="PANTHER" id="PTHR46300">
    <property type="entry name" value="P450, PUTATIVE (EUROFUNG)-RELATED-RELATED"/>
    <property type="match status" value="1"/>
</dbReference>
<dbReference type="eggNOG" id="KOG0156">
    <property type="taxonomic scope" value="Eukaryota"/>
</dbReference>
<dbReference type="EMBL" id="JPOX01000012">
    <property type="protein sequence ID" value="KFX48375.1"/>
    <property type="molecule type" value="Genomic_DNA"/>
</dbReference>
<feature type="transmembrane region" description="Helical" evidence="8">
    <location>
        <begin position="6"/>
        <end position="21"/>
    </location>
</feature>
<dbReference type="InterPro" id="IPR050364">
    <property type="entry name" value="Cytochrome_P450_fung"/>
</dbReference>
<keyword evidence="5 7" id="KW-0408">Iron</keyword>
<dbReference type="Pfam" id="PF00067">
    <property type="entry name" value="p450"/>
    <property type="match status" value="1"/>
</dbReference>
<accession>A0A093V876</accession>
<keyword evidence="6" id="KW-0503">Monooxygenase</keyword>
<keyword evidence="8" id="KW-1133">Transmembrane helix</keyword>
<dbReference type="InterPro" id="IPR001128">
    <property type="entry name" value="Cyt_P450"/>
</dbReference>
<evidence type="ECO:0000256" key="8">
    <source>
        <dbReference type="SAM" id="Phobius"/>
    </source>
</evidence>
<proteinExistence type="inferred from homology"/>
<reference key="1">
    <citation type="journal article" date="2014" name="PLoS Genet.">
        <title>Signature Gene Expression Reveals Novel Clues to the Molecular Mechanisms of Dimorphic Transition in Penicillium marneffei.</title>
        <authorList>
            <person name="Yang E."/>
            <person name="Wang G."/>
            <person name="Cai J."/>
            <person name="Woo P.C."/>
            <person name="Lau S.K."/>
            <person name="Yuen K.-Y."/>
            <person name="Chow W.-N."/>
            <person name="Lin X."/>
        </authorList>
    </citation>
    <scope>NUCLEOTIDE SEQUENCE [LARGE SCALE GENOMIC DNA]</scope>
    <source>
        <strain>PM1</strain>
    </source>
</reference>
<dbReference type="AlphaFoldDB" id="A0A093V876"/>
<keyword evidence="4" id="KW-0560">Oxidoreductase</keyword>
<comment type="caution">
    <text evidence="9">The sequence shown here is derived from an EMBL/GenBank/DDBJ whole genome shotgun (WGS) entry which is preliminary data.</text>
</comment>
<dbReference type="CDD" id="cd11065">
    <property type="entry name" value="CYP64-like"/>
    <property type="match status" value="1"/>
</dbReference>
<keyword evidence="3 7" id="KW-0479">Metal-binding</keyword>
<keyword evidence="8" id="KW-0812">Transmembrane</keyword>
<dbReference type="GO" id="GO:0020037">
    <property type="term" value="F:heme binding"/>
    <property type="evidence" value="ECO:0007669"/>
    <property type="project" value="InterPro"/>
</dbReference>
<evidence type="ECO:0000256" key="6">
    <source>
        <dbReference type="ARBA" id="ARBA00023033"/>
    </source>
</evidence>
<evidence type="ECO:0000256" key="4">
    <source>
        <dbReference type="ARBA" id="ARBA00023002"/>
    </source>
</evidence>
<sequence>MISSISIAIIGIFTSIAYLLLKSGSRDKRFPNGPPTLPIIGNLHQLPRRRAHLKYTEMAKEYGGLYTVKAGHHTIAIITDRRVVRELIEEKGPTASNRPSSYIIQRLIGENDHLLTLQYGQTWRLIRKLVHQHFKDSMCDNEHVYLQHAEGVQMLRDFIVDPENNMQHPRRYSCSIMTSTVYGVRIPSIKSAYMGHLYEMLDTFTALLELGATPPVDFYPFLKWVPDRFLGNWRTRAYHVKGIMESLHQGMYKHVLARRAKIDEKEKKGSTPNTSSLMDKVLGERDNLGFSTHKLSFIGGGLVEGGSETPACMILTFIGAMTKWPEIQKKAQVEIDAVIGEDRSPTWADYACLPYVAAITKECVRWRPVAPLGMPHSLDADEWIDGRLLPKGATLILNIWGLNHDENHYRNPEVFDPERFYNNKEKVPLAHEYMNKQDYNSRDHYSYGAGRRFCTGIHLAERDMFIAMAMLLWAFNFEKPVDPTTGLAMEPDLSPDTGFIEGLVACPAPFPCKVSVRSKARYETILREFEEAKVHVFDKYDENVEL</sequence>
<dbReference type="InterPro" id="IPR036396">
    <property type="entry name" value="Cyt_P450_sf"/>
</dbReference>
<dbReference type="PANTHER" id="PTHR46300:SF2">
    <property type="entry name" value="CYTOCHROME P450 MONOOXYGENASE ALNH-RELATED"/>
    <property type="match status" value="1"/>
</dbReference>
<comment type="similarity">
    <text evidence="2">Belongs to the cytochrome P450 family.</text>
</comment>
<evidence type="ECO:0000256" key="2">
    <source>
        <dbReference type="ARBA" id="ARBA00010617"/>
    </source>
</evidence>
<dbReference type="HOGENOM" id="CLU_001570_2_3_1"/>
<dbReference type="GO" id="GO:0005506">
    <property type="term" value="F:iron ion binding"/>
    <property type="evidence" value="ECO:0007669"/>
    <property type="project" value="InterPro"/>
</dbReference>
<gene>
    <name evidence="9" type="ORF">GQ26_0120960</name>
</gene>
<keyword evidence="7" id="KW-0349">Heme</keyword>
<feature type="binding site" description="axial binding residue" evidence="7">
    <location>
        <position position="454"/>
    </location>
    <ligand>
        <name>heme</name>
        <dbReference type="ChEBI" id="CHEBI:30413"/>
    </ligand>
    <ligandPart>
        <name>Fe</name>
        <dbReference type="ChEBI" id="CHEBI:18248"/>
    </ligandPart>
</feature>
<dbReference type="GO" id="GO:0004497">
    <property type="term" value="F:monooxygenase activity"/>
    <property type="evidence" value="ECO:0007669"/>
    <property type="project" value="UniProtKB-KW"/>
</dbReference>
<dbReference type="PRINTS" id="PR00385">
    <property type="entry name" value="P450"/>
</dbReference>
<reference evidence="9" key="2">
    <citation type="journal article" date="2014" name="PLoS Genet.">
        <title>Signature gene expression reveals novel clues to the molecular mechanisms of dimorphic transition in Penicillium marneffei.</title>
        <authorList>
            <person name="Yang E."/>
            <person name="Wang G."/>
            <person name="Cai J."/>
            <person name="Woo P.C."/>
            <person name="Lau S.K."/>
            <person name="Yuen K.-Y."/>
            <person name="Chow W.-N."/>
            <person name="Lin X."/>
        </authorList>
    </citation>
    <scope>NUCLEOTIDE SEQUENCE</scope>
    <source>
        <strain evidence="9">PM1</strain>
    </source>
</reference>
<dbReference type="GO" id="GO:0016705">
    <property type="term" value="F:oxidoreductase activity, acting on paired donors, with incorporation or reduction of molecular oxygen"/>
    <property type="evidence" value="ECO:0007669"/>
    <property type="project" value="InterPro"/>
</dbReference>
<dbReference type="InterPro" id="IPR002401">
    <property type="entry name" value="Cyt_P450_E_grp-I"/>
</dbReference>
<evidence type="ECO:0000313" key="9">
    <source>
        <dbReference type="EMBL" id="KFX48375.1"/>
    </source>
</evidence>
<keyword evidence="8" id="KW-0472">Membrane</keyword>
<dbReference type="SUPFAM" id="SSF48264">
    <property type="entry name" value="Cytochrome P450"/>
    <property type="match status" value="1"/>
</dbReference>